<organism evidence="1 2">
    <name type="scientific">Paenibacillus solanacearum</name>
    <dbReference type="NCBI Taxonomy" id="2048548"/>
    <lineage>
        <taxon>Bacteria</taxon>
        <taxon>Bacillati</taxon>
        <taxon>Bacillota</taxon>
        <taxon>Bacilli</taxon>
        <taxon>Bacillales</taxon>
        <taxon>Paenibacillaceae</taxon>
        <taxon>Paenibacillus</taxon>
    </lineage>
</organism>
<dbReference type="AlphaFoldDB" id="A0A916NUQ7"/>
<evidence type="ECO:0000313" key="1">
    <source>
        <dbReference type="EMBL" id="CAG7599570.1"/>
    </source>
</evidence>
<comment type="caution">
    <text evidence="1">The sequence shown here is derived from an EMBL/GenBank/DDBJ whole genome shotgun (WGS) entry which is preliminary data.</text>
</comment>
<gene>
    <name evidence="1" type="ORF">PAESOLCIP111_00321</name>
</gene>
<protein>
    <recommendedName>
        <fullName evidence="3">Alpha-galactosidase</fullName>
    </recommendedName>
</protein>
<dbReference type="RefSeq" id="WP_218090137.1">
    <property type="nucleotide sequence ID" value="NZ_CAJVAS010000001.1"/>
</dbReference>
<reference evidence="1" key="1">
    <citation type="submission" date="2021-06" db="EMBL/GenBank/DDBJ databases">
        <authorList>
            <person name="Criscuolo A."/>
        </authorList>
    </citation>
    <scope>NUCLEOTIDE SEQUENCE</scope>
    <source>
        <strain evidence="1">CIP111600</strain>
    </source>
</reference>
<sequence>MKRYQDCYYSYDGNRLTIGNDVIERCWELDGGVPYTKSLCDKHTGEEWISPDANVPMFRLPVQLAGEQLEVFVTSRLDDDAGIAKEHLLVSLVLAYPSYRITLDTRVYPGAALMRHAIAVRFIPADGHGEQQDCDSGKQGDRIGEPHPHSGAEATAAVTVQVDANSKPKNAPPEDYIDALAIDELHCSWEAVSLRDRTDTNNNIVSEARGLLYPNERQWLEGNVLKLRKTFGDSGLVWLKESPTRFGHMHYGEGDYRMMGKRLYMTGTGIGSEELQPHDELYAYGSVVGLYQGGDYGALALLHQYHQCLREWKAERDGFVMSNTWGDRSRDGRVSEAFVLSELPVAAMLGMTHYQIDDGWQQGITSNSVKPGGTWGDYYSRDGSFWNVHPQRFPNGLEPVVAKAAECGIQLGLWFSPDSSGDGVHWEQDAERLLSLHRRYGIRYFKLDGIELRSKRGERNLLNLIRKVVRETAGAVYFNQDTTSGKRLGYYGQTQYGGLFLENRYTDWSNYYPHWTLRNLWMLSKYVPAQKLQIEFLNVRRNAERYKDDPLAPDRCGIAYAFAVTMFANPLAWMEVTGLNETDQSTLAALIRAYRQVQPHMQSGHIVPIGEEPSGTSWTGFQSVVSEREGYILLLRECNDREAGSFRLWNAPASRLKLHCIVSSQPTDDPAAQAVAQHACERGGEIAVDGSSGRVTCKLNHPFAFALYHYSAADA</sequence>
<keyword evidence="2" id="KW-1185">Reference proteome</keyword>
<evidence type="ECO:0008006" key="3">
    <source>
        <dbReference type="Google" id="ProtNLM"/>
    </source>
</evidence>
<dbReference type="EMBL" id="CAJVAS010000001">
    <property type="protein sequence ID" value="CAG7599570.1"/>
    <property type="molecule type" value="Genomic_DNA"/>
</dbReference>
<evidence type="ECO:0000313" key="2">
    <source>
        <dbReference type="Proteomes" id="UP000693672"/>
    </source>
</evidence>
<proteinExistence type="predicted"/>
<accession>A0A916NUQ7</accession>
<name>A0A916NUQ7_9BACL</name>
<dbReference type="Proteomes" id="UP000693672">
    <property type="component" value="Unassembled WGS sequence"/>
</dbReference>